<proteinExistence type="predicted"/>
<dbReference type="GO" id="GO:0006893">
    <property type="term" value="P:Golgi to plasma membrane transport"/>
    <property type="evidence" value="ECO:0007669"/>
    <property type="project" value="TreeGrafter"/>
</dbReference>
<dbReference type="PANTHER" id="PTHR21426">
    <property type="entry name" value="EXOCYST COMPLEX COMPONENT 8"/>
    <property type="match status" value="1"/>
</dbReference>
<reference evidence="2" key="1">
    <citation type="journal article" date="2021" name="J. Hered.">
        <title>Genome Assembly of Salicaceae Populus deltoides (Eastern Cottonwood) I-69 Based on Nanopore Sequencing and Hi-C Technologies.</title>
        <authorList>
            <person name="Bai S."/>
            <person name="Wu H."/>
            <person name="Zhang J."/>
            <person name="Pan Z."/>
            <person name="Zhao W."/>
            <person name="Li Z."/>
            <person name="Tong C."/>
        </authorList>
    </citation>
    <scope>NUCLEOTIDE SEQUENCE</scope>
    <source>
        <tissue evidence="2">Leaf</tissue>
    </source>
</reference>
<keyword evidence="1" id="KW-0813">Transport</keyword>
<keyword evidence="3" id="KW-1185">Reference proteome</keyword>
<sequence>MAVLHFGANVLTRISQLFDKYMDMLIKSLPGPSDDDHLTELKEVIHFRAETDLEQLALLGLAFTILDELLPLAVIKVWSLTNESKELESENIVPNASITAELKEWKRSLQHSFDKLRDHFCRQYVLTFIYSRQGKTRLNALIYLSGEGADLYWDSDPLPSLPFQALFSKLQQLATVAGDVLLGKEKIQKILLARLTETVVMWLSEEQEFWDVFEDESVPLKPLGLQQLILDMHFTVEIARFAGYPSRHVHQIASAIIARAIRTFSARGIDPQSALPEDEWFVETARTAINKLLLGTSGSDTSEIDEDHIIIHDEMVSDSDETASSLSSIESFKSFASANMGELDSPVYFTDPEG</sequence>
<protein>
    <recommendedName>
        <fullName evidence="4">Exocyst complex component EXO84C</fullName>
    </recommendedName>
</protein>
<evidence type="ECO:0000313" key="2">
    <source>
        <dbReference type="EMBL" id="KAH8486496.1"/>
    </source>
</evidence>
<dbReference type="PANTHER" id="PTHR21426:SF2">
    <property type="entry name" value="EXOCYST COMPLEX COMPONENT EXO84C"/>
    <property type="match status" value="1"/>
</dbReference>
<dbReference type="GO" id="GO:0008104">
    <property type="term" value="P:intracellular protein localization"/>
    <property type="evidence" value="ECO:0007669"/>
    <property type="project" value="TreeGrafter"/>
</dbReference>
<dbReference type="Proteomes" id="UP000807159">
    <property type="component" value="Chromosome 15"/>
</dbReference>
<accession>A0A8T2WZT4</accession>
<dbReference type="InterPro" id="IPR033961">
    <property type="entry name" value="Exo84"/>
</dbReference>
<dbReference type="GO" id="GO:0006887">
    <property type="term" value="P:exocytosis"/>
    <property type="evidence" value="ECO:0007669"/>
    <property type="project" value="InterPro"/>
</dbReference>
<gene>
    <name evidence="2" type="ORF">H0E87_025489</name>
</gene>
<comment type="caution">
    <text evidence="2">The sequence shown here is derived from an EMBL/GenBank/DDBJ whole genome shotgun (WGS) entry which is preliminary data.</text>
</comment>
<evidence type="ECO:0000256" key="1">
    <source>
        <dbReference type="ARBA" id="ARBA00022448"/>
    </source>
</evidence>
<dbReference type="GO" id="GO:0000145">
    <property type="term" value="C:exocyst"/>
    <property type="evidence" value="ECO:0007669"/>
    <property type="project" value="InterPro"/>
</dbReference>
<name>A0A8T2WZT4_POPDE</name>
<dbReference type="AlphaFoldDB" id="A0A8T2WZT4"/>
<evidence type="ECO:0000313" key="3">
    <source>
        <dbReference type="Proteomes" id="UP000807159"/>
    </source>
</evidence>
<evidence type="ECO:0008006" key="4">
    <source>
        <dbReference type="Google" id="ProtNLM"/>
    </source>
</evidence>
<organism evidence="2 3">
    <name type="scientific">Populus deltoides</name>
    <name type="common">Eastern poplar</name>
    <name type="synonym">Eastern cottonwood</name>
    <dbReference type="NCBI Taxonomy" id="3696"/>
    <lineage>
        <taxon>Eukaryota</taxon>
        <taxon>Viridiplantae</taxon>
        <taxon>Streptophyta</taxon>
        <taxon>Embryophyta</taxon>
        <taxon>Tracheophyta</taxon>
        <taxon>Spermatophyta</taxon>
        <taxon>Magnoliopsida</taxon>
        <taxon>eudicotyledons</taxon>
        <taxon>Gunneridae</taxon>
        <taxon>Pentapetalae</taxon>
        <taxon>rosids</taxon>
        <taxon>fabids</taxon>
        <taxon>Malpighiales</taxon>
        <taxon>Salicaceae</taxon>
        <taxon>Saliceae</taxon>
        <taxon>Populus</taxon>
    </lineage>
</organism>
<dbReference type="EMBL" id="JACEGQ020000015">
    <property type="protein sequence ID" value="KAH8486496.1"/>
    <property type="molecule type" value="Genomic_DNA"/>
</dbReference>